<dbReference type="PROSITE" id="PS50111">
    <property type="entry name" value="CHEMOTAXIS_TRANSDUC_2"/>
    <property type="match status" value="1"/>
</dbReference>
<dbReference type="FunFam" id="1.10.287.950:FF:000001">
    <property type="entry name" value="Methyl-accepting chemotaxis sensory transducer"/>
    <property type="match status" value="1"/>
</dbReference>
<dbReference type="SMART" id="SM00283">
    <property type="entry name" value="MA"/>
    <property type="match status" value="1"/>
</dbReference>
<feature type="region of interest" description="Disordered" evidence="6">
    <location>
        <begin position="339"/>
        <end position="360"/>
    </location>
</feature>
<dbReference type="GO" id="GO:0004888">
    <property type="term" value="F:transmembrane signaling receptor activity"/>
    <property type="evidence" value="ECO:0007669"/>
    <property type="project" value="InterPro"/>
</dbReference>
<dbReference type="eggNOG" id="COG0840">
    <property type="taxonomic scope" value="Bacteria"/>
</dbReference>
<keyword evidence="11" id="KW-1185">Reference proteome</keyword>
<dbReference type="Pfam" id="PF00015">
    <property type="entry name" value="MCPsignal"/>
    <property type="match status" value="1"/>
</dbReference>
<evidence type="ECO:0000256" key="4">
    <source>
        <dbReference type="ARBA" id="ARBA00029447"/>
    </source>
</evidence>
<dbReference type="Gene3D" id="6.10.340.10">
    <property type="match status" value="1"/>
</dbReference>
<comment type="subcellular location">
    <subcellularLocation>
        <location evidence="1">Cell inner membrane</location>
        <topology evidence="1">Multi-pass membrane protein</topology>
    </subcellularLocation>
</comment>
<feature type="region of interest" description="Disordered" evidence="6">
    <location>
        <begin position="180"/>
        <end position="200"/>
    </location>
</feature>
<dbReference type="GO" id="GO:0005886">
    <property type="term" value="C:plasma membrane"/>
    <property type="evidence" value="ECO:0007669"/>
    <property type="project" value="UniProtKB-SubCell"/>
</dbReference>
<keyword evidence="7" id="KW-0472">Membrane</keyword>
<feature type="compositionally biased region" description="Polar residues" evidence="6">
    <location>
        <begin position="181"/>
        <end position="195"/>
    </location>
</feature>
<feature type="transmembrane region" description="Helical" evidence="7">
    <location>
        <begin position="93"/>
        <end position="111"/>
    </location>
</feature>
<proteinExistence type="inferred from homology"/>
<evidence type="ECO:0000313" key="11">
    <source>
        <dbReference type="Proteomes" id="UP000019460"/>
    </source>
</evidence>
<evidence type="ECO:0000259" key="9">
    <source>
        <dbReference type="PROSITE" id="PS50192"/>
    </source>
</evidence>
<dbReference type="InterPro" id="IPR004090">
    <property type="entry name" value="Chemotax_Me-accpt_rcpt"/>
</dbReference>
<dbReference type="SUPFAM" id="SSF58104">
    <property type="entry name" value="Methyl-accepting chemotaxis protein (MCP) signaling domain"/>
    <property type="match status" value="1"/>
</dbReference>
<dbReference type="PANTHER" id="PTHR32089:SF112">
    <property type="entry name" value="LYSOZYME-LIKE PROTEIN-RELATED"/>
    <property type="match status" value="1"/>
</dbReference>
<dbReference type="PROSITE" id="PS50192">
    <property type="entry name" value="T_SNARE"/>
    <property type="match status" value="1"/>
</dbReference>
<keyword evidence="3 5" id="KW-0807">Transducer</keyword>
<evidence type="ECO:0000259" key="8">
    <source>
        <dbReference type="PROSITE" id="PS50111"/>
    </source>
</evidence>
<evidence type="ECO:0000313" key="10">
    <source>
        <dbReference type="EMBL" id="EXJ14878.1"/>
    </source>
</evidence>
<feature type="compositionally biased region" description="Polar residues" evidence="6">
    <location>
        <begin position="340"/>
        <end position="352"/>
    </location>
</feature>
<dbReference type="PATRIC" id="fig|1249627.3.peg.2402"/>
<evidence type="ECO:0000256" key="7">
    <source>
        <dbReference type="SAM" id="Phobius"/>
    </source>
</evidence>
<feature type="domain" description="Methyl-accepting transducer" evidence="8">
    <location>
        <begin position="173"/>
        <end position="409"/>
    </location>
</feature>
<sequence length="448" mass="47837">MGGDHLMRSDSFLDPIHHSVLASFRNPQTGQVRTVAADEALAGESGAQIVIDYTGNPVLSVYRPLSVGDTTWALLAEIDEAEAFAPIRQVRRLTLGVLFLAVVAIVLLALLEKRAITRPLGGEPADMRRIAEAIADGDLTLELPRTAGESGVYAALRRMSHTLRRMVAQVAEISDGLATTAEETSNISDQTSRSIGEQERDTSVVATAITQMSASVQEVARHAEETSQASRSAVSETERGRQIVSETIADIQGLAERMESITAVIGSVADSSARIETVVEVIRNVAEQTNLLALNAAIEAARAGEQGRGFAVVADEVRSLAQKTQESTRHIEEMIGALQRHSTQAASESQSGRDATHSAAVAASRAGDALERILQGIHRISDMNLQIASAAEEQFQVAEEINTNVTHIGIVAERTSGGARETAEASHQLAVMAERLRAVMAEFRLPSA</sequence>
<evidence type="ECO:0000256" key="3">
    <source>
        <dbReference type="ARBA" id="ARBA00023224"/>
    </source>
</evidence>
<dbReference type="STRING" id="1249627.D779_2084"/>
<dbReference type="InterPro" id="IPR000727">
    <property type="entry name" value="T_SNARE_dom"/>
</dbReference>
<evidence type="ECO:0000256" key="2">
    <source>
        <dbReference type="ARBA" id="ARBA00022519"/>
    </source>
</evidence>
<comment type="similarity">
    <text evidence="4">Belongs to the methyl-accepting chemotaxis (MCP) protein family.</text>
</comment>
<keyword evidence="7" id="KW-0812">Transmembrane</keyword>
<dbReference type="AlphaFoldDB" id="W9V5S6"/>
<dbReference type="PRINTS" id="PR00260">
    <property type="entry name" value="CHEMTRNSDUCR"/>
</dbReference>
<dbReference type="InterPro" id="IPR004089">
    <property type="entry name" value="MCPsignal_dom"/>
</dbReference>
<organism evidence="10 11">
    <name type="scientific">Imhoffiella purpurea</name>
    <dbReference type="NCBI Taxonomy" id="1249627"/>
    <lineage>
        <taxon>Bacteria</taxon>
        <taxon>Pseudomonadati</taxon>
        <taxon>Pseudomonadota</taxon>
        <taxon>Gammaproteobacteria</taxon>
        <taxon>Chromatiales</taxon>
        <taxon>Chromatiaceae</taxon>
        <taxon>Imhoffiella</taxon>
    </lineage>
</organism>
<feature type="compositionally biased region" description="Polar residues" evidence="6">
    <location>
        <begin position="226"/>
        <end position="235"/>
    </location>
</feature>
<gene>
    <name evidence="10" type="ORF">D779_2084</name>
</gene>
<dbReference type="GO" id="GO:0006935">
    <property type="term" value="P:chemotaxis"/>
    <property type="evidence" value="ECO:0007669"/>
    <property type="project" value="InterPro"/>
</dbReference>
<feature type="domain" description="T-SNARE coiled-coil homology" evidence="9">
    <location>
        <begin position="368"/>
        <end position="422"/>
    </location>
</feature>
<dbReference type="CDD" id="cd11386">
    <property type="entry name" value="MCP_signal"/>
    <property type="match status" value="1"/>
</dbReference>
<dbReference type="Gene3D" id="1.10.287.950">
    <property type="entry name" value="Methyl-accepting chemotaxis protein"/>
    <property type="match status" value="1"/>
</dbReference>
<name>W9V5S6_9GAMM</name>
<accession>W9V5S6</accession>
<comment type="caution">
    <text evidence="10">The sequence shown here is derived from an EMBL/GenBank/DDBJ whole genome shotgun (WGS) entry which is preliminary data.</text>
</comment>
<evidence type="ECO:0000256" key="6">
    <source>
        <dbReference type="SAM" id="MobiDB-lite"/>
    </source>
</evidence>
<keyword evidence="2" id="KW-0997">Cell inner membrane</keyword>
<evidence type="ECO:0000256" key="5">
    <source>
        <dbReference type="PROSITE-ProRule" id="PRU00284"/>
    </source>
</evidence>
<keyword evidence="2" id="KW-1003">Cell membrane</keyword>
<dbReference type="PANTHER" id="PTHR32089">
    <property type="entry name" value="METHYL-ACCEPTING CHEMOTAXIS PROTEIN MCPB"/>
    <property type="match status" value="1"/>
</dbReference>
<keyword evidence="7" id="KW-1133">Transmembrane helix</keyword>
<dbReference type="EMBL" id="AONC01000035">
    <property type="protein sequence ID" value="EXJ14878.1"/>
    <property type="molecule type" value="Genomic_DNA"/>
</dbReference>
<dbReference type="Proteomes" id="UP000019460">
    <property type="component" value="Unassembled WGS sequence"/>
</dbReference>
<reference evidence="10 11" key="1">
    <citation type="submission" date="2012-11" db="EMBL/GenBank/DDBJ databases">
        <title>Genome assembly of Thiorhodococcus sp. AK35.</title>
        <authorList>
            <person name="Nupur N."/>
            <person name="Khatri I."/>
            <person name="Subramanian S."/>
            <person name="Pinnaka A."/>
        </authorList>
    </citation>
    <scope>NUCLEOTIDE SEQUENCE [LARGE SCALE GENOMIC DNA]</scope>
    <source>
        <strain evidence="10 11">AK35</strain>
    </source>
</reference>
<feature type="region of interest" description="Disordered" evidence="6">
    <location>
        <begin position="220"/>
        <end position="240"/>
    </location>
</feature>
<evidence type="ECO:0000256" key="1">
    <source>
        <dbReference type="ARBA" id="ARBA00004429"/>
    </source>
</evidence>
<dbReference type="GO" id="GO:0007165">
    <property type="term" value="P:signal transduction"/>
    <property type="evidence" value="ECO:0007669"/>
    <property type="project" value="UniProtKB-KW"/>
</dbReference>
<protein>
    <submittedName>
        <fullName evidence="10">Methyl-accepting chemotaxis protein</fullName>
    </submittedName>
</protein>